<comment type="catalytic activity">
    <reaction evidence="5">
        <text>a uridine in RNA = a pseudouridine in RNA</text>
        <dbReference type="Rhea" id="RHEA:48348"/>
        <dbReference type="Rhea" id="RHEA-COMP:12068"/>
        <dbReference type="Rhea" id="RHEA-COMP:12069"/>
        <dbReference type="ChEBI" id="CHEBI:65314"/>
        <dbReference type="ChEBI" id="CHEBI:65315"/>
    </reaction>
</comment>
<dbReference type="CDD" id="cd02869">
    <property type="entry name" value="PseudoU_synth_RluA_like"/>
    <property type="match status" value="1"/>
</dbReference>
<dbReference type="CDD" id="cd00165">
    <property type="entry name" value="S4"/>
    <property type="match status" value="1"/>
</dbReference>
<evidence type="ECO:0000313" key="8">
    <source>
        <dbReference type="Proteomes" id="UP000460298"/>
    </source>
</evidence>
<dbReference type="GO" id="GO:0000455">
    <property type="term" value="P:enzyme-directed rRNA pseudouridine synthesis"/>
    <property type="evidence" value="ECO:0007669"/>
    <property type="project" value="TreeGrafter"/>
</dbReference>
<dbReference type="InterPro" id="IPR020103">
    <property type="entry name" value="PsdUridine_synth_cat_dom_sf"/>
</dbReference>
<evidence type="ECO:0000259" key="6">
    <source>
        <dbReference type="Pfam" id="PF00849"/>
    </source>
</evidence>
<dbReference type="Pfam" id="PF00849">
    <property type="entry name" value="PseudoU_synth_2"/>
    <property type="match status" value="1"/>
</dbReference>
<evidence type="ECO:0000313" key="7">
    <source>
        <dbReference type="EMBL" id="KAB2931811.1"/>
    </source>
</evidence>
<evidence type="ECO:0000256" key="1">
    <source>
        <dbReference type="ARBA" id="ARBA00010876"/>
    </source>
</evidence>
<comment type="function">
    <text evidence="5">Responsible for synthesis of pseudouridine from uracil.</text>
</comment>
<dbReference type="GO" id="GO:0009982">
    <property type="term" value="F:pseudouridine synthase activity"/>
    <property type="evidence" value="ECO:0007669"/>
    <property type="project" value="InterPro"/>
</dbReference>
<dbReference type="InterPro" id="IPR050188">
    <property type="entry name" value="RluA_PseudoU_synthase"/>
</dbReference>
<comment type="caution">
    <text evidence="7">The sequence shown here is derived from an EMBL/GenBank/DDBJ whole genome shotgun (WGS) entry which is preliminary data.</text>
</comment>
<dbReference type="GO" id="GO:0140098">
    <property type="term" value="F:catalytic activity, acting on RNA"/>
    <property type="evidence" value="ECO:0007669"/>
    <property type="project" value="UniProtKB-ARBA"/>
</dbReference>
<dbReference type="InterPro" id="IPR036986">
    <property type="entry name" value="S4_RNA-bd_sf"/>
</dbReference>
<dbReference type="Gene3D" id="3.30.2350.10">
    <property type="entry name" value="Pseudouridine synthase"/>
    <property type="match status" value="1"/>
</dbReference>
<gene>
    <name evidence="7" type="ORF">F9K24_12835</name>
</gene>
<dbReference type="NCBIfam" id="TIGR00005">
    <property type="entry name" value="rluA_subfam"/>
    <property type="match status" value="1"/>
</dbReference>
<accession>A0A833H1G3</accession>
<dbReference type="SUPFAM" id="SSF55120">
    <property type="entry name" value="Pseudouridine synthase"/>
    <property type="match status" value="1"/>
</dbReference>
<protein>
    <recommendedName>
        <fullName evidence="5">Pseudouridine synthase</fullName>
        <ecNumber evidence="5">5.4.99.-</ecNumber>
    </recommendedName>
</protein>
<dbReference type="PANTHER" id="PTHR21600:SF44">
    <property type="entry name" value="RIBOSOMAL LARGE SUBUNIT PSEUDOURIDINE SYNTHASE D"/>
    <property type="match status" value="1"/>
</dbReference>
<dbReference type="Proteomes" id="UP000460298">
    <property type="component" value="Unassembled WGS sequence"/>
</dbReference>
<dbReference type="InterPro" id="IPR006145">
    <property type="entry name" value="PsdUridine_synth_RsuA/RluA"/>
</dbReference>
<keyword evidence="2 5" id="KW-0413">Isomerase</keyword>
<feature type="active site" evidence="3">
    <location>
        <position position="150"/>
    </location>
</feature>
<dbReference type="AlphaFoldDB" id="A0A833H1G3"/>
<dbReference type="PANTHER" id="PTHR21600">
    <property type="entry name" value="MITOCHONDRIAL RNA PSEUDOURIDINE SYNTHASE"/>
    <property type="match status" value="1"/>
</dbReference>
<evidence type="ECO:0000256" key="2">
    <source>
        <dbReference type="ARBA" id="ARBA00023235"/>
    </source>
</evidence>
<dbReference type="EMBL" id="WBUI01000012">
    <property type="protein sequence ID" value="KAB2931811.1"/>
    <property type="molecule type" value="Genomic_DNA"/>
</dbReference>
<dbReference type="GO" id="GO:0003723">
    <property type="term" value="F:RNA binding"/>
    <property type="evidence" value="ECO:0007669"/>
    <property type="project" value="UniProtKB-KW"/>
</dbReference>
<evidence type="ECO:0000256" key="3">
    <source>
        <dbReference type="PIRSR" id="PIRSR606225-1"/>
    </source>
</evidence>
<dbReference type="Gene3D" id="3.10.290.10">
    <property type="entry name" value="RNA-binding S4 domain"/>
    <property type="match status" value="1"/>
</dbReference>
<organism evidence="7 8">
    <name type="scientific">Leptonema illini</name>
    <dbReference type="NCBI Taxonomy" id="183"/>
    <lineage>
        <taxon>Bacteria</taxon>
        <taxon>Pseudomonadati</taxon>
        <taxon>Spirochaetota</taxon>
        <taxon>Spirochaetia</taxon>
        <taxon>Leptospirales</taxon>
        <taxon>Leptospiraceae</taxon>
        <taxon>Leptonema</taxon>
    </lineage>
</organism>
<keyword evidence="4" id="KW-0694">RNA-binding</keyword>
<evidence type="ECO:0000256" key="4">
    <source>
        <dbReference type="PROSITE-ProRule" id="PRU00182"/>
    </source>
</evidence>
<reference evidence="7 8" key="1">
    <citation type="submission" date="2019-10" db="EMBL/GenBank/DDBJ databases">
        <title>Extracellular Electron Transfer in a Candidatus Methanoperedens spp. Enrichment Culture.</title>
        <authorList>
            <person name="Berger S."/>
            <person name="Rangel Shaw D."/>
            <person name="Berben T."/>
            <person name="In 'T Zandt M."/>
            <person name="Frank J."/>
            <person name="Reimann J."/>
            <person name="Jetten M.S.M."/>
            <person name="Welte C.U."/>
        </authorList>
    </citation>
    <scope>NUCLEOTIDE SEQUENCE [LARGE SCALE GENOMIC DNA]</scope>
    <source>
        <strain evidence="7">SB12</strain>
    </source>
</reference>
<sequence length="320" mass="36969">MEFKAEESQMRLDQFLAQELIAHFGEERYSRSTVQRWVKQGAVRVFAEERELPEKKVKPSLAIEAGYVVHLEIPVEEPTKLEGEYVDFTVLFEDEHLAVIIKPAGISVHPGPGESGGTTLLHGLLHRWPVIASVDSQEANRRPGIVHRLDRPTEGVMVVAKTSQMQWQLSRLFQRREVEKRYLAWLNGSPGDPEGRIEQPLRRHPTDRMRMQVHKDGRLAITEYSVLDYKISRRGRKFTKVDVNLLTGRTHQIRAHFAYLKCAIVGDELYSNSAKEFSKFGLLLLSRSLSFEHPVTKERMSFEAPIPRRFTEFEEKCTFF</sequence>
<proteinExistence type="inferred from homology"/>
<comment type="similarity">
    <text evidence="1 5">Belongs to the pseudouridine synthase RluA family.</text>
</comment>
<dbReference type="EC" id="5.4.99.-" evidence="5"/>
<evidence type="ECO:0000256" key="5">
    <source>
        <dbReference type="RuleBase" id="RU362028"/>
    </source>
</evidence>
<dbReference type="PROSITE" id="PS50889">
    <property type="entry name" value="S4"/>
    <property type="match status" value="1"/>
</dbReference>
<feature type="domain" description="Pseudouridine synthase RsuA/RluA-like" evidence="6">
    <location>
        <begin position="96"/>
        <end position="258"/>
    </location>
</feature>
<dbReference type="InterPro" id="IPR006225">
    <property type="entry name" value="PsdUridine_synth_RluC/D"/>
</dbReference>
<name>A0A833H1G3_9LEPT</name>